<feature type="compositionally biased region" description="Basic residues" evidence="5">
    <location>
        <begin position="779"/>
        <end position="789"/>
    </location>
</feature>
<evidence type="ECO:0000259" key="6">
    <source>
        <dbReference type="Pfam" id="PF08159"/>
    </source>
</evidence>
<feature type="compositionally biased region" description="Basic and acidic residues" evidence="5">
    <location>
        <begin position="120"/>
        <end position="132"/>
    </location>
</feature>
<keyword evidence="4" id="KW-0539">Nucleus</keyword>
<dbReference type="EMBL" id="HBIO01017483">
    <property type="protein sequence ID" value="CAE0468583.1"/>
    <property type="molecule type" value="Transcribed_RNA"/>
</dbReference>
<evidence type="ECO:0000256" key="5">
    <source>
        <dbReference type="SAM" id="MobiDB-lite"/>
    </source>
</evidence>
<dbReference type="InterPro" id="IPR056750">
    <property type="entry name" value="RRM_ESF1"/>
</dbReference>
<feature type="region of interest" description="Disordered" evidence="5">
    <location>
        <begin position="550"/>
        <end position="604"/>
    </location>
</feature>
<comment type="similarity">
    <text evidence="2">Belongs to the ESF1 family.</text>
</comment>
<feature type="compositionally biased region" description="Basic residues" evidence="5">
    <location>
        <begin position="710"/>
        <end position="719"/>
    </location>
</feature>
<feature type="compositionally biased region" description="Basic and acidic residues" evidence="5">
    <location>
        <begin position="645"/>
        <end position="656"/>
    </location>
</feature>
<evidence type="ECO:0008006" key="9">
    <source>
        <dbReference type="Google" id="ProtNLM"/>
    </source>
</evidence>
<feature type="compositionally biased region" description="Acidic residues" evidence="5">
    <location>
        <begin position="515"/>
        <end position="529"/>
    </location>
</feature>
<keyword evidence="3" id="KW-0175">Coiled coil</keyword>
<feature type="region of interest" description="Disordered" evidence="5">
    <location>
        <begin position="515"/>
        <end position="537"/>
    </location>
</feature>
<sequence>MTKSKKKNEAAEAAPDDGDGMIRDERFQIAQTHPQFQKLHTKKFQKPFQSDGKDGDGGSGEMSGELIPVLPGEGGEIDDRFKAMLTDSRFAIGGDIGVAEGGVDKYGRGQKKKKAKKKKKDDVNEDGIKSGDDTSDSDDSDADADDTGDGDDKEDDGGEMPEDPESRIAYLTALSRGEIDVSDSSEDEDESSDEDNGGNSSDDDSTGSEDSIYGKAGVLDPSTKDEILPDENDLTYDDSHFLAICNMDWGNIRAVDLLAIISSFAPPGTVKYVKVYPSDFGKERMENDKTLGPKGIWKREKVQNGDDDFADDASNTHQKFDSSDESSNDTDEDDKIEKVKKVNDEEIVVSDNESIDEELLVKTYGHFSSNPDDELRENDFDSEKLRAYEVSKLKYYFAVAEFTSTAAANQVYKELDGMEIGGSSSKVDLRAIPDDEIENAVKERDLRDVASIIPSNYSSPDFVVDALQQTDVQCTWEEGDKNRERLLTQYGVGNAAWAAMTEGDDLKAYLASDISSDEEDSDDDGEEGESGVNAGKGKVTNMRKLLGLACSDDDDDDILQDESGNKSNDDDEDSFFGSGAAGLSDDKDSDNEGGMQMTYVPGKSDLTEKIRTKLKEKKEGVTELTPWEQYRAKRKDKWKAKKRAQKEEKAAVKDAEIGMITKKTSKKSREEENRAPSTKEELNLLLAGDNDEETAKDFHMRDLVRMEKNKSKKLKGSRKRKDDALRGDAVGLDFQLDTNDSRFAAVLDGTDSNFGINKTDPQYKETAAMRQILAEQSQRRKTKKRRKTKITSTDANADKMVGDNGPESGGALALSSLVKSLKAKVNK</sequence>
<dbReference type="GO" id="GO:0003723">
    <property type="term" value="F:RNA binding"/>
    <property type="evidence" value="ECO:0007669"/>
    <property type="project" value="TreeGrafter"/>
</dbReference>
<dbReference type="PANTHER" id="PTHR12202">
    <property type="entry name" value="ESF1 HOMOLOG"/>
    <property type="match status" value="1"/>
</dbReference>
<name>A0A7S3Q832_9STRA</name>
<organism evidence="8">
    <name type="scientific">Chaetoceros debilis</name>
    <dbReference type="NCBI Taxonomy" id="122233"/>
    <lineage>
        <taxon>Eukaryota</taxon>
        <taxon>Sar</taxon>
        <taxon>Stramenopiles</taxon>
        <taxon>Ochrophyta</taxon>
        <taxon>Bacillariophyta</taxon>
        <taxon>Coscinodiscophyceae</taxon>
        <taxon>Chaetocerotophycidae</taxon>
        <taxon>Chaetocerotales</taxon>
        <taxon>Chaetocerotaceae</taxon>
        <taxon>Chaetoceros</taxon>
    </lineage>
</organism>
<feature type="compositionally biased region" description="Acidic residues" evidence="5">
    <location>
        <begin position="323"/>
        <end position="334"/>
    </location>
</feature>
<feature type="region of interest" description="Disordered" evidence="5">
    <location>
        <begin position="1"/>
        <end position="77"/>
    </location>
</feature>
<gene>
    <name evidence="8" type="ORF">CDEB00056_LOCUS13436</name>
</gene>
<dbReference type="PANTHER" id="PTHR12202:SF0">
    <property type="entry name" value="ESF1 HOMOLOG"/>
    <property type="match status" value="1"/>
</dbReference>
<feature type="compositionally biased region" description="Basic and acidic residues" evidence="5">
    <location>
        <begin position="667"/>
        <end position="682"/>
    </location>
</feature>
<feature type="region of interest" description="Disordered" evidence="5">
    <location>
        <begin position="92"/>
        <end position="233"/>
    </location>
</feature>
<dbReference type="Pfam" id="PF08159">
    <property type="entry name" value="NUC153"/>
    <property type="match status" value="1"/>
</dbReference>
<feature type="region of interest" description="Disordered" evidence="5">
    <location>
        <begin position="633"/>
        <end position="690"/>
    </location>
</feature>
<feature type="compositionally biased region" description="Acidic residues" evidence="5">
    <location>
        <begin position="133"/>
        <end position="163"/>
    </location>
</feature>
<comment type="subcellular location">
    <subcellularLocation>
        <location evidence="1">Nucleus</location>
        <location evidence="1">Nucleolus</location>
    </subcellularLocation>
</comment>
<evidence type="ECO:0000256" key="3">
    <source>
        <dbReference type="ARBA" id="ARBA00023054"/>
    </source>
</evidence>
<evidence type="ECO:0000256" key="2">
    <source>
        <dbReference type="ARBA" id="ARBA00009087"/>
    </source>
</evidence>
<feature type="domain" description="NUC153" evidence="6">
    <location>
        <begin position="740"/>
        <end position="769"/>
    </location>
</feature>
<evidence type="ECO:0000313" key="8">
    <source>
        <dbReference type="EMBL" id="CAE0468583.1"/>
    </source>
</evidence>
<evidence type="ECO:0000256" key="4">
    <source>
        <dbReference type="ARBA" id="ARBA00023242"/>
    </source>
</evidence>
<dbReference type="GO" id="GO:0006364">
    <property type="term" value="P:rRNA processing"/>
    <property type="evidence" value="ECO:0007669"/>
    <property type="project" value="InterPro"/>
</dbReference>
<feature type="domain" description="ESF1 RRM" evidence="7">
    <location>
        <begin position="372"/>
        <end position="436"/>
    </location>
</feature>
<dbReference type="InterPro" id="IPR039754">
    <property type="entry name" value="Esf1"/>
</dbReference>
<accession>A0A7S3Q832</accession>
<proteinExistence type="inferred from homology"/>
<feature type="compositionally biased region" description="Acidic residues" evidence="5">
    <location>
        <begin position="180"/>
        <end position="207"/>
    </location>
</feature>
<feature type="domain" description="ESF1 RRM" evidence="7">
    <location>
        <begin position="241"/>
        <end position="319"/>
    </location>
</feature>
<evidence type="ECO:0000259" key="7">
    <source>
        <dbReference type="Pfam" id="PF25121"/>
    </source>
</evidence>
<feature type="compositionally biased region" description="Acidic residues" evidence="5">
    <location>
        <begin position="551"/>
        <end position="560"/>
    </location>
</feature>
<feature type="region of interest" description="Disordered" evidence="5">
    <location>
        <begin position="305"/>
        <end position="335"/>
    </location>
</feature>
<feature type="region of interest" description="Disordered" evidence="5">
    <location>
        <begin position="709"/>
        <end position="728"/>
    </location>
</feature>
<dbReference type="AlphaFoldDB" id="A0A7S3Q832"/>
<dbReference type="Pfam" id="PF25121">
    <property type="entry name" value="RRM_ESF1"/>
    <property type="match status" value="2"/>
</dbReference>
<reference evidence="8" key="1">
    <citation type="submission" date="2021-01" db="EMBL/GenBank/DDBJ databases">
        <authorList>
            <person name="Corre E."/>
            <person name="Pelletier E."/>
            <person name="Niang G."/>
            <person name="Scheremetjew M."/>
            <person name="Finn R."/>
            <person name="Kale V."/>
            <person name="Holt S."/>
            <person name="Cochrane G."/>
            <person name="Meng A."/>
            <person name="Brown T."/>
            <person name="Cohen L."/>
        </authorList>
    </citation>
    <scope>NUCLEOTIDE SEQUENCE</scope>
    <source>
        <strain evidence="8">MM31A-1</strain>
    </source>
</reference>
<dbReference type="InterPro" id="IPR012580">
    <property type="entry name" value="NUC153"/>
</dbReference>
<evidence type="ECO:0000256" key="1">
    <source>
        <dbReference type="ARBA" id="ARBA00004604"/>
    </source>
</evidence>
<feature type="compositionally biased region" description="Basic residues" evidence="5">
    <location>
        <begin position="108"/>
        <end position="119"/>
    </location>
</feature>
<feature type="compositionally biased region" description="Basic residues" evidence="5">
    <location>
        <begin position="633"/>
        <end position="644"/>
    </location>
</feature>
<feature type="region of interest" description="Disordered" evidence="5">
    <location>
        <begin position="774"/>
        <end position="809"/>
    </location>
</feature>
<protein>
    <recommendedName>
        <fullName evidence="9">NUC153 domain-containing protein</fullName>
    </recommendedName>
</protein>
<dbReference type="GO" id="GO:0005730">
    <property type="term" value="C:nucleolus"/>
    <property type="evidence" value="ECO:0007669"/>
    <property type="project" value="UniProtKB-SubCell"/>
</dbReference>